<accession>A0A6G0VM32</accession>
<proteinExistence type="predicted"/>
<sequence>MNENLWSFECPLKALVACFKLYFALNCAYSKECYETWMIIQLLVYKIKT</sequence>
<evidence type="ECO:0000313" key="1">
    <source>
        <dbReference type="EMBL" id="KAF0701556.1"/>
    </source>
</evidence>
<protein>
    <submittedName>
        <fullName evidence="1">Uncharacterized protein</fullName>
    </submittedName>
</protein>
<name>A0A6G0VM32_APHCR</name>
<evidence type="ECO:0000313" key="2">
    <source>
        <dbReference type="Proteomes" id="UP000478052"/>
    </source>
</evidence>
<feature type="non-terminal residue" evidence="1">
    <location>
        <position position="49"/>
    </location>
</feature>
<gene>
    <name evidence="1" type="ORF">FWK35_00026823</name>
</gene>
<organism evidence="1 2">
    <name type="scientific">Aphis craccivora</name>
    <name type="common">Cowpea aphid</name>
    <dbReference type="NCBI Taxonomy" id="307492"/>
    <lineage>
        <taxon>Eukaryota</taxon>
        <taxon>Metazoa</taxon>
        <taxon>Ecdysozoa</taxon>
        <taxon>Arthropoda</taxon>
        <taxon>Hexapoda</taxon>
        <taxon>Insecta</taxon>
        <taxon>Pterygota</taxon>
        <taxon>Neoptera</taxon>
        <taxon>Paraneoptera</taxon>
        <taxon>Hemiptera</taxon>
        <taxon>Sternorrhyncha</taxon>
        <taxon>Aphidomorpha</taxon>
        <taxon>Aphidoidea</taxon>
        <taxon>Aphididae</taxon>
        <taxon>Aphidini</taxon>
        <taxon>Aphis</taxon>
        <taxon>Aphis</taxon>
    </lineage>
</organism>
<dbReference type="Proteomes" id="UP000478052">
    <property type="component" value="Unassembled WGS sequence"/>
</dbReference>
<keyword evidence="2" id="KW-1185">Reference proteome</keyword>
<comment type="caution">
    <text evidence="1">The sequence shown here is derived from an EMBL/GenBank/DDBJ whole genome shotgun (WGS) entry which is preliminary data.</text>
</comment>
<dbReference type="EMBL" id="VUJU01014681">
    <property type="protein sequence ID" value="KAF0701556.1"/>
    <property type="molecule type" value="Genomic_DNA"/>
</dbReference>
<reference evidence="1 2" key="1">
    <citation type="submission" date="2019-08" db="EMBL/GenBank/DDBJ databases">
        <title>Whole genome of Aphis craccivora.</title>
        <authorList>
            <person name="Voronova N.V."/>
            <person name="Shulinski R.S."/>
            <person name="Bandarenka Y.V."/>
            <person name="Zhorov D.G."/>
            <person name="Warner D."/>
        </authorList>
    </citation>
    <scope>NUCLEOTIDE SEQUENCE [LARGE SCALE GENOMIC DNA]</scope>
    <source>
        <strain evidence="1">180601</strain>
        <tissue evidence="1">Whole Body</tissue>
    </source>
</reference>
<dbReference type="OrthoDB" id="6598794at2759"/>
<dbReference type="AlphaFoldDB" id="A0A6G0VM32"/>